<dbReference type="Gene3D" id="3.30.310.100">
    <property type="entry name" value="YugN-like"/>
    <property type="match status" value="1"/>
</dbReference>
<protein>
    <submittedName>
        <fullName evidence="1">YugN family protein</fullName>
    </submittedName>
</protein>
<dbReference type="InterPro" id="IPR036491">
    <property type="entry name" value="YugN-like_sf"/>
</dbReference>
<proteinExistence type="predicted"/>
<name>A0ABW5R5C6_9BACL</name>
<dbReference type="Proteomes" id="UP001597497">
    <property type="component" value="Unassembled WGS sequence"/>
</dbReference>
<sequence length="114" mass="13163">MILENKTKGLKSELSHLDAVMEQAGFVRWQWEYYRATYDYKMIDNDAKHDYFLRINTRVVEGKLESPSAVLVIEEAYLGVATFPHGVNYDEAVIPAPYVKQAQQKIESLLQHLS</sequence>
<evidence type="ECO:0000313" key="2">
    <source>
        <dbReference type="Proteomes" id="UP001597497"/>
    </source>
</evidence>
<dbReference type="InterPro" id="IPR014967">
    <property type="entry name" value="Uncharacterised_YugN-like"/>
</dbReference>
<evidence type="ECO:0000313" key="1">
    <source>
        <dbReference type="EMBL" id="MFD2670222.1"/>
    </source>
</evidence>
<gene>
    <name evidence="1" type="ORF">ACFSUC_01215</name>
</gene>
<organism evidence="1 2">
    <name type="scientific">Marinicrinis sediminis</name>
    <dbReference type="NCBI Taxonomy" id="1652465"/>
    <lineage>
        <taxon>Bacteria</taxon>
        <taxon>Bacillati</taxon>
        <taxon>Bacillota</taxon>
        <taxon>Bacilli</taxon>
        <taxon>Bacillales</taxon>
        <taxon>Paenibacillaceae</taxon>
    </lineage>
</organism>
<comment type="caution">
    <text evidence="1">The sequence shown here is derived from an EMBL/GenBank/DDBJ whole genome shotgun (WGS) entry which is preliminary data.</text>
</comment>
<dbReference type="RefSeq" id="WP_379927559.1">
    <property type="nucleotide sequence ID" value="NZ_JBHUMM010000001.1"/>
</dbReference>
<dbReference type="EMBL" id="JBHUMM010000001">
    <property type="protein sequence ID" value="MFD2670222.1"/>
    <property type="molecule type" value="Genomic_DNA"/>
</dbReference>
<dbReference type="SUPFAM" id="SSF160755">
    <property type="entry name" value="YugN-like"/>
    <property type="match status" value="1"/>
</dbReference>
<keyword evidence="2" id="KW-1185">Reference proteome</keyword>
<reference evidence="2" key="1">
    <citation type="journal article" date="2019" name="Int. J. Syst. Evol. Microbiol.">
        <title>The Global Catalogue of Microorganisms (GCM) 10K type strain sequencing project: providing services to taxonomists for standard genome sequencing and annotation.</title>
        <authorList>
            <consortium name="The Broad Institute Genomics Platform"/>
            <consortium name="The Broad Institute Genome Sequencing Center for Infectious Disease"/>
            <person name="Wu L."/>
            <person name="Ma J."/>
        </authorList>
    </citation>
    <scope>NUCLEOTIDE SEQUENCE [LARGE SCALE GENOMIC DNA]</scope>
    <source>
        <strain evidence="2">KCTC 33676</strain>
    </source>
</reference>
<accession>A0ABW5R5C6</accession>
<dbReference type="Pfam" id="PF08868">
    <property type="entry name" value="YugN"/>
    <property type="match status" value="1"/>
</dbReference>